<dbReference type="Gene3D" id="1.10.520.40">
    <property type="entry name" value="CRISPR-associated protein Cse2"/>
    <property type="match status" value="1"/>
</dbReference>
<evidence type="ECO:0000313" key="2">
    <source>
        <dbReference type="EMBL" id="SFY44264.1"/>
    </source>
</evidence>
<dbReference type="RefSeq" id="WP_072489443.1">
    <property type="nucleotide sequence ID" value="NZ_FPJO01000045.1"/>
</dbReference>
<dbReference type="CDD" id="cd09731">
    <property type="entry name" value="Cse2_I-E"/>
    <property type="match status" value="1"/>
</dbReference>
<gene>
    <name evidence="2" type="ORF">SAMN02787144_10454</name>
</gene>
<evidence type="ECO:0000256" key="1">
    <source>
        <dbReference type="SAM" id="MobiDB-lite"/>
    </source>
</evidence>
<reference evidence="2 3" key="1">
    <citation type="submission" date="2016-11" db="EMBL/GenBank/DDBJ databases">
        <authorList>
            <person name="Jaros S."/>
            <person name="Januszkiewicz K."/>
            <person name="Wedrychowicz H."/>
        </authorList>
    </citation>
    <scope>NUCLEOTIDE SEQUENCE [LARGE SCALE GENOMIC DNA]</scope>
    <source>
        <strain evidence="2 3">OK807</strain>
    </source>
</reference>
<organism evidence="2 3">
    <name type="scientific">Streptomyces atratus</name>
    <dbReference type="NCBI Taxonomy" id="1893"/>
    <lineage>
        <taxon>Bacteria</taxon>
        <taxon>Bacillati</taxon>
        <taxon>Actinomycetota</taxon>
        <taxon>Actinomycetes</taxon>
        <taxon>Kitasatosporales</taxon>
        <taxon>Streptomycetaceae</taxon>
        <taxon>Streptomyces</taxon>
    </lineage>
</organism>
<dbReference type="Pfam" id="PF09485">
    <property type="entry name" value="CRISPR_Cse2"/>
    <property type="match status" value="1"/>
</dbReference>
<dbReference type="NCBIfam" id="TIGR02548">
    <property type="entry name" value="casB_cse2"/>
    <property type="match status" value="1"/>
</dbReference>
<protein>
    <submittedName>
        <fullName evidence="2">CRISPR-associated protein, Cse2 family</fullName>
    </submittedName>
</protein>
<dbReference type="AlphaFoldDB" id="A0A1K2FAT2"/>
<dbReference type="InterPro" id="IPR013382">
    <property type="entry name" value="CRISPR-assoc_prot_Cse2"/>
</dbReference>
<sequence>MTTATAPPTDTAWPTVRKRVEKLAAERITAFQDGYLDDNPKDVAALARLRRGAGREAGQLPDLWNLVDTTPLHEPHEGPHALGEKQLARAEDALHVALTLWALHQQSRSKAGMHEAGSPGKPRGVGAAVRRMMKPGEIDEPLRKRLVRVGTAPDLTALAQRLRDIVLLLRREQFPLDYALFAGQLYHWQQPGGPDAVRREWGRSFHAWHEDDRNAGERTPAAGPATTTGTTATPDTTTTDKDAS</sequence>
<dbReference type="STRING" id="1893.SAMN02787144_10454"/>
<dbReference type="EMBL" id="FPJO01000045">
    <property type="protein sequence ID" value="SFY44264.1"/>
    <property type="molecule type" value="Genomic_DNA"/>
</dbReference>
<dbReference type="OrthoDB" id="4808431at2"/>
<feature type="region of interest" description="Disordered" evidence="1">
    <location>
        <begin position="209"/>
        <end position="244"/>
    </location>
</feature>
<dbReference type="Proteomes" id="UP000181909">
    <property type="component" value="Unassembled WGS sequence"/>
</dbReference>
<accession>A0A1K2FAT2</accession>
<dbReference type="InterPro" id="IPR038287">
    <property type="entry name" value="Cse2_sf"/>
</dbReference>
<evidence type="ECO:0000313" key="3">
    <source>
        <dbReference type="Proteomes" id="UP000181909"/>
    </source>
</evidence>
<proteinExistence type="predicted"/>
<name>A0A1K2FAT2_STRAR</name>
<feature type="compositionally biased region" description="Low complexity" evidence="1">
    <location>
        <begin position="219"/>
        <end position="237"/>
    </location>
</feature>